<evidence type="ECO:0000313" key="3">
    <source>
        <dbReference type="EMBL" id="SHL70880.1"/>
    </source>
</evidence>
<protein>
    <submittedName>
        <fullName evidence="3">Phage capsid family protein</fullName>
    </submittedName>
</protein>
<evidence type="ECO:0000259" key="2">
    <source>
        <dbReference type="Pfam" id="PF05065"/>
    </source>
</evidence>
<dbReference type="Proteomes" id="UP000322545">
    <property type="component" value="Unassembled WGS sequence"/>
</dbReference>
<name>A0A1M7CUM7_9RHOB</name>
<evidence type="ECO:0000313" key="4">
    <source>
        <dbReference type="Proteomes" id="UP000322545"/>
    </source>
</evidence>
<dbReference type="AlphaFoldDB" id="A0A1M7CUM7"/>
<feature type="domain" description="Phage capsid-like C-terminal" evidence="2">
    <location>
        <begin position="2"/>
        <end position="149"/>
    </location>
</feature>
<dbReference type="SUPFAM" id="SSF56563">
    <property type="entry name" value="Major capsid protein gp5"/>
    <property type="match status" value="1"/>
</dbReference>
<keyword evidence="4" id="KW-1185">Reference proteome</keyword>
<evidence type="ECO:0000256" key="1">
    <source>
        <dbReference type="SAM" id="MobiDB-lite"/>
    </source>
</evidence>
<dbReference type="InterPro" id="IPR054612">
    <property type="entry name" value="Phage_capsid-like_C"/>
</dbReference>
<dbReference type="EMBL" id="FRCB01000002">
    <property type="protein sequence ID" value="SHL70880.1"/>
    <property type="molecule type" value="Genomic_DNA"/>
</dbReference>
<feature type="compositionally biased region" description="Polar residues" evidence="1">
    <location>
        <begin position="84"/>
        <end position="95"/>
    </location>
</feature>
<organism evidence="3 4">
    <name type="scientific">Roseovarius litoreus</name>
    <dbReference type="NCBI Taxonomy" id="1155722"/>
    <lineage>
        <taxon>Bacteria</taxon>
        <taxon>Pseudomonadati</taxon>
        <taxon>Pseudomonadota</taxon>
        <taxon>Alphaproteobacteria</taxon>
        <taxon>Rhodobacterales</taxon>
        <taxon>Roseobacteraceae</taxon>
        <taxon>Roseovarius</taxon>
    </lineage>
</organism>
<feature type="region of interest" description="Disordered" evidence="1">
    <location>
        <begin position="73"/>
        <end position="96"/>
    </location>
</feature>
<reference evidence="3 4" key="1">
    <citation type="submission" date="2016-11" db="EMBL/GenBank/DDBJ databases">
        <authorList>
            <person name="Varghese N."/>
            <person name="Submissions S."/>
        </authorList>
    </citation>
    <scope>NUCLEOTIDE SEQUENCE [LARGE SCALE GENOMIC DNA]</scope>
    <source>
        <strain evidence="3 4">DSM 28249</strain>
    </source>
</reference>
<sequence length="155" mass="16542">MNLETALPQIMSAPMAVEMDRVCLLGSGSAPEPRGIANTSRIGTRAHDAALANYALMLTARTDILSQNAGPVSASITHPRDEGTVSNFTDTTNQPLKPPRVLTEIPMLTATSIPTDGGTGTDENTIFVGNFASLMIRMRQDISILVSRDFALDKL</sequence>
<proteinExistence type="predicted"/>
<accession>A0A1M7CUM7</accession>
<dbReference type="Pfam" id="PF05065">
    <property type="entry name" value="Phage_capsid"/>
    <property type="match status" value="1"/>
</dbReference>
<gene>
    <name evidence="3" type="ORF">SAMN05443432_102306</name>
</gene>